<name>A0A0W0YQK7_9GAMM</name>
<dbReference type="PATRIC" id="fig|1122169.6.peg.2116"/>
<evidence type="ECO:0000313" key="5">
    <source>
        <dbReference type="Proteomes" id="UP000054600"/>
    </source>
</evidence>
<dbReference type="OrthoDB" id="5654331at2"/>
<feature type="transmembrane region" description="Helical" evidence="2">
    <location>
        <begin position="365"/>
        <end position="386"/>
    </location>
</feature>
<feature type="region of interest" description="Disordered" evidence="1">
    <location>
        <begin position="451"/>
        <end position="485"/>
    </location>
</feature>
<dbReference type="Pfam" id="PF18242">
    <property type="entry name" value="LupA"/>
    <property type="match status" value="1"/>
</dbReference>
<dbReference type="eggNOG" id="COG2839">
    <property type="taxonomic scope" value="Bacteria"/>
</dbReference>
<sequence>MALSTEIKDASLTALLRHYDNDTWQLTDTERQILTRINQLAAENDIPLSSQSRDLLDTLLRTVKQSSSIENLTAEQAPDVIFGFLLTALGEQSLANQSRHRSQGRFDTTPLYLRAARDQMQDHDMTLLMPKSTDRISVMAVLNTNDNSAAAIQDNLASEIFDEHIRHIIIPIGPGHWRGVYLTKHDGLFDLELFDPYGGTGARAIESFILRLLESCGLSEDLLQIRYSGPVHPQGDAYSCGDFTCAYSHKKMKEFGATAEQYNENLIATLDSLGNKDNVLRLATREEIRKLSEPSVSIAEPEASIRPIPVPVPVIVQEPVSLPVPEPVKVNVSDMPAASEESNPVTPEPVVSKPQSATTNAPSTGLTIGTATIIGAFAGAIAGFVILPAVAIVTLAVVIGAGIGALLGLAVNALSMLFASPKVSIPENKVQATPVNPTSAAEASLRSVVQPEQEPIISGPLFAPVPARGTGEEHEEDPGIALRRS</sequence>
<proteinExistence type="predicted"/>
<dbReference type="RefSeq" id="WP_018578592.1">
    <property type="nucleotide sequence ID" value="NZ_KB892436.1"/>
</dbReference>
<feature type="domain" description="Legionella ubiquitin-specific protease A" evidence="3">
    <location>
        <begin position="117"/>
        <end position="291"/>
    </location>
</feature>
<protein>
    <submittedName>
        <fullName evidence="4">Substrate of the Dot/Icm secretion system</fullName>
    </submittedName>
</protein>
<keyword evidence="2" id="KW-0812">Transmembrane</keyword>
<dbReference type="Proteomes" id="UP000054600">
    <property type="component" value="Unassembled WGS sequence"/>
</dbReference>
<keyword evidence="2" id="KW-1133">Transmembrane helix</keyword>
<feature type="region of interest" description="Disordered" evidence="1">
    <location>
        <begin position="335"/>
        <end position="362"/>
    </location>
</feature>
<evidence type="ECO:0000256" key="1">
    <source>
        <dbReference type="SAM" id="MobiDB-lite"/>
    </source>
</evidence>
<accession>A0A0W0YQK7</accession>
<organism evidence="4 5">
    <name type="scientific">Legionella shakespearei DSM 23087</name>
    <dbReference type="NCBI Taxonomy" id="1122169"/>
    <lineage>
        <taxon>Bacteria</taxon>
        <taxon>Pseudomonadati</taxon>
        <taxon>Pseudomonadota</taxon>
        <taxon>Gammaproteobacteria</taxon>
        <taxon>Legionellales</taxon>
        <taxon>Legionellaceae</taxon>
        <taxon>Legionella</taxon>
    </lineage>
</organism>
<feature type="transmembrane region" description="Helical" evidence="2">
    <location>
        <begin position="392"/>
        <end position="419"/>
    </location>
</feature>
<dbReference type="EMBL" id="LNYW01000049">
    <property type="protein sequence ID" value="KTD59147.1"/>
    <property type="molecule type" value="Genomic_DNA"/>
</dbReference>
<evidence type="ECO:0000259" key="3">
    <source>
        <dbReference type="Pfam" id="PF18242"/>
    </source>
</evidence>
<keyword evidence="5" id="KW-1185">Reference proteome</keyword>
<evidence type="ECO:0000256" key="2">
    <source>
        <dbReference type="SAM" id="Phobius"/>
    </source>
</evidence>
<keyword evidence="2" id="KW-0472">Membrane</keyword>
<dbReference type="AlphaFoldDB" id="A0A0W0YQK7"/>
<reference evidence="4 5" key="1">
    <citation type="submission" date="2015-11" db="EMBL/GenBank/DDBJ databases">
        <title>Genomic analysis of 38 Legionella species identifies large and diverse effector repertoires.</title>
        <authorList>
            <person name="Burstein D."/>
            <person name="Amaro F."/>
            <person name="Zusman T."/>
            <person name="Lifshitz Z."/>
            <person name="Cohen O."/>
            <person name="Gilbert J.A."/>
            <person name="Pupko T."/>
            <person name="Shuman H.A."/>
            <person name="Segal G."/>
        </authorList>
    </citation>
    <scope>NUCLEOTIDE SEQUENCE [LARGE SCALE GENOMIC DNA]</scope>
    <source>
        <strain evidence="4 5">ATCC 49655</strain>
    </source>
</reference>
<feature type="compositionally biased region" description="Polar residues" evidence="1">
    <location>
        <begin position="353"/>
        <end position="362"/>
    </location>
</feature>
<dbReference type="InterPro" id="IPR040938">
    <property type="entry name" value="LupA"/>
</dbReference>
<evidence type="ECO:0000313" key="4">
    <source>
        <dbReference type="EMBL" id="KTD59147.1"/>
    </source>
</evidence>
<comment type="caution">
    <text evidence="4">The sequence shown here is derived from an EMBL/GenBank/DDBJ whole genome shotgun (WGS) entry which is preliminary data.</text>
</comment>
<gene>
    <name evidence="4" type="ORF">Lsha_1843</name>
</gene>